<reference evidence="4 5" key="1">
    <citation type="journal article" date="2016" name="Nat. Commun.">
        <title>Thousands of microbial genomes shed light on interconnected biogeochemical processes in an aquifer system.</title>
        <authorList>
            <person name="Anantharaman K."/>
            <person name="Brown C.T."/>
            <person name="Hug L.A."/>
            <person name="Sharon I."/>
            <person name="Castelle C.J."/>
            <person name="Probst A.J."/>
            <person name="Thomas B.C."/>
            <person name="Singh A."/>
            <person name="Wilkins M.J."/>
            <person name="Karaoz U."/>
            <person name="Brodie E.L."/>
            <person name="Williams K.H."/>
            <person name="Hubbard S.S."/>
            <person name="Banfield J.F."/>
        </authorList>
    </citation>
    <scope>NUCLEOTIDE SEQUENCE [LARGE SCALE GENOMIC DNA]</scope>
</reference>
<evidence type="ECO:0000256" key="1">
    <source>
        <dbReference type="ARBA" id="ARBA00022596"/>
    </source>
</evidence>
<dbReference type="GO" id="GO:0008270">
    <property type="term" value="F:zinc ion binding"/>
    <property type="evidence" value="ECO:0007669"/>
    <property type="project" value="TreeGrafter"/>
</dbReference>
<dbReference type="GO" id="GO:0051604">
    <property type="term" value="P:protein maturation"/>
    <property type="evidence" value="ECO:0007669"/>
    <property type="project" value="InterPro"/>
</dbReference>
<proteinExistence type="predicted"/>
<protein>
    <recommendedName>
        <fullName evidence="6">Hydrogenase nickel incorporation protein HypA</fullName>
    </recommendedName>
</protein>
<comment type="caution">
    <text evidence="4">The sequence shown here is derived from an EMBL/GenBank/DDBJ whole genome shotgun (WGS) entry which is preliminary data.</text>
</comment>
<dbReference type="InterPro" id="IPR000688">
    <property type="entry name" value="HypA/HybF"/>
</dbReference>
<dbReference type="PANTHER" id="PTHR34535:SF3">
    <property type="entry name" value="HYDROGENASE MATURATION FACTOR HYPA"/>
    <property type="match status" value="1"/>
</dbReference>
<gene>
    <name evidence="4" type="ORF">A2462_08020</name>
</gene>
<evidence type="ECO:0008006" key="6">
    <source>
        <dbReference type="Google" id="ProtNLM"/>
    </source>
</evidence>
<dbReference type="GO" id="GO:0016151">
    <property type="term" value="F:nickel cation binding"/>
    <property type="evidence" value="ECO:0007669"/>
    <property type="project" value="InterPro"/>
</dbReference>
<accession>A0A1F4TNL1</accession>
<organism evidence="4 5">
    <name type="scientific">candidate division WOR-1 bacterium RIFOXYC2_FULL_41_25</name>
    <dbReference type="NCBI Taxonomy" id="1802586"/>
    <lineage>
        <taxon>Bacteria</taxon>
        <taxon>Bacillati</taxon>
        <taxon>Saganbacteria</taxon>
    </lineage>
</organism>
<dbReference type="Pfam" id="PF01155">
    <property type="entry name" value="HypA"/>
    <property type="match status" value="1"/>
</dbReference>
<keyword evidence="2" id="KW-0479">Metal-binding</keyword>
<evidence type="ECO:0000313" key="4">
    <source>
        <dbReference type="EMBL" id="OGC34159.1"/>
    </source>
</evidence>
<dbReference type="EMBL" id="MEUI01000021">
    <property type="protein sequence ID" value="OGC34159.1"/>
    <property type="molecule type" value="Genomic_DNA"/>
</dbReference>
<dbReference type="Proteomes" id="UP000177309">
    <property type="component" value="Unassembled WGS sequence"/>
</dbReference>
<evidence type="ECO:0000256" key="3">
    <source>
        <dbReference type="ARBA" id="ARBA00022833"/>
    </source>
</evidence>
<dbReference type="AlphaFoldDB" id="A0A1F4TNL1"/>
<evidence type="ECO:0000313" key="5">
    <source>
        <dbReference type="Proteomes" id="UP000177309"/>
    </source>
</evidence>
<dbReference type="PANTHER" id="PTHR34535">
    <property type="entry name" value="HYDROGENASE MATURATION FACTOR HYPA"/>
    <property type="match status" value="1"/>
</dbReference>
<name>A0A1F4TNL1_UNCSA</name>
<sequence>MHEMHLLNDLLADIVKHAGENKIKKVAKVYLKMGEFTEINEDILRHYFVEHAKGTIVEGAEIAIEKSPTRELRLVSFDGE</sequence>
<dbReference type="Gene3D" id="3.30.2320.50">
    <property type="match status" value="1"/>
</dbReference>
<evidence type="ECO:0000256" key="2">
    <source>
        <dbReference type="ARBA" id="ARBA00022723"/>
    </source>
</evidence>
<keyword evidence="3" id="KW-0862">Zinc</keyword>
<keyword evidence="1" id="KW-0533">Nickel</keyword>